<dbReference type="OrthoDB" id="3238644at2759"/>
<feature type="compositionally biased region" description="Polar residues" evidence="1">
    <location>
        <begin position="69"/>
        <end position="82"/>
    </location>
</feature>
<feature type="region of interest" description="Disordered" evidence="1">
    <location>
        <begin position="585"/>
        <end position="633"/>
    </location>
</feature>
<keyword evidence="3" id="KW-1185">Reference proteome</keyword>
<feature type="region of interest" description="Disordered" evidence="1">
    <location>
        <begin position="54"/>
        <end position="211"/>
    </location>
</feature>
<sequence length="633" mass="69192">MPGQPLVTVWTGLQAVPFCFRGPLHLVLSPPPSNAPLTYLLSFTPLCLQETHLDKGPASQESPGPPSPNLTSHTALLTSPADSFQIIGPLHTPLPPTLPPSPPVSRSNSPAPASIKRKYDAPADPEHFKRPRTSSILSDRPPHHHKHTLSSSHLHPPHLRVSGDTSAHLSRNEPCEDGELREEPPVASTSRLPAGTTVAIPPNTVPIRRPKRGRTDVRHHDLLHDKYHHEGRMLKYSGDARFWSTYPVTHREYRPLLDPPPPNSAYYRHGGLIARLELVDALVCFTFALWNKDYGRKACVRSSWLTIDAFLAWCKAKWLAEEGMIDAEKAFIGLIYLIEGFIHVRKLTYMANGHLEKEVSKLYEELRPEVDMAGLKAEKGQLSAENLSLLAPKAQATPPMLPSPASIVPANSANSTPTTRDAGTPNPLVPEGSASAPQRPAHNAAQVFIRGRMLPDRYKDNSIPAHVMDGMLSVTTTVGVSFIQNLKEQTSGTTAASYCMIHSQASLNLTTLRLHFPTTFARVINTTLSPTEEHEPDFEDEQGELYWPGQSITGEGLGWVCLLGKAMIKEFGKAYGYRGLDGVVPKPKPEEAALNTGPPTQGPPQHQRPGSTPHGNTPHGYSSQSTASSSVPR</sequence>
<reference evidence="2 3" key="1">
    <citation type="journal article" date="2020" name="ISME J.">
        <title>Uncovering the hidden diversity of litter-decomposition mechanisms in mushroom-forming fungi.</title>
        <authorList>
            <person name="Floudas D."/>
            <person name="Bentzer J."/>
            <person name="Ahren D."/>
            <person name="Johansson T."/>
            <person name="Persson P."/>
            <person name="Tunlid A."/>
        </authorList>
    </citation>
    <scope>NUCLEOTIDE SEQUENCE [LARGE SCALE GENOMIC DNA]</scope>
    <source>
        <strain evidence="2 3">CBS 661.87</strain>
    </source>
</reference>
<feature type="region of interest" description="Disordered" evidence="1">
    <location>
        <begin position="395"/>
        <end position="441"/>
    </location>
</feature>
<evidence type="ECO:0000256" key="1">
    <source>
        <dbReference type="SAM" id="MobiDB-lite"/>
    </source>
</evidence>
<gene>
    <name evidence="2" type="ORF">D9615_004524</name>
</gene>
<dbReference type="AlphaFoldDB" id="A0A8H5HBY9"/>
<feature type="compositionally biased region" description="Low complexity" evidence="1">
    <location>
        <begin position="597"/>
        <end position="610"/>
    </location>
</feature>
<comment type="caution">
    <text evidence="2">The sequence shown here is derived from an EMBL/GenBank/DDBJ whole genome shotgun (WGS) entry which is preliminary data.</text>
</comment>
<feature type="compositionally biased region" description="Polar residues" evidence="1">
    <location>
        <begin position="409"/>
        <end position="421"/>
    </location>
</feature>
<evidence type="ECO:0000313" key="3">
    <source>
        <dbReference type="Proteomes" id="UP000565441"/>
    </source>
</evidence>
<name>A0A8H5HBY9_9AGAR</name>
<organism evidence="2 3">
    <name type="scientific">Tricholomella constricta</name>
    <dbReference type="NCBI Taxonomy" id="117010"/>
    <lineage>
        <taxon>Eukaryota</taxon>
        <taxon>Fungi</taxon>
        <taxon>Dikarya</taxon>
        <taxon>Basidiomycota</taxon>
        <taxon>Agaricomycotina</taxon>
        <taxon>Agaricomycetes</taxon>
        <taxon>Agaricomycetidae</taxon>
        <taxon>Agaricales</taxon>
        <taxon>Tricholomatineae</taxon>
        <taxon>Lyophyllaceae</taxon>
        <taxon>Tricholomella</taxon>
    </lineage>
</organism>
<feature type="compositionally biased region" description="Low complexity" evidence="1">
    <location>
        <begin position="104"/>
        <end position="114"/>
    </location>
</feature>
<accession>A0A8H5HBY9</accession>
<feature type="compositionally biased region" description="Pro residues" evidence="1">
    <location>
        <begin position="92"/>
        <end position="103"/>
    </location>
</feature>
<feature type="compositionally biased region" description="Polar residues" evidence="1">
    <location>
        <begin position="613"/>
        <end position="633"/>
    </location>
</feature>
<proteinExistence type="predicted"/>
<protein>
    <submittedName>
        <fullName evidence="2">Uncharacterized protein</fullName>
    </submittedName>
</protein>
<evidence type="ECO:0000313" key="2">
    <source>
        <dbReference type="EMBL" id="KAF5380395.1"/>
    </source>
</evidence>
<feature type="compositionally biased region" description="Basic and acidic residues" evidence="1">
    <location>
        <begin position="117"/>
        <end position="128"/>
    </location>
</feature>
<dbReference type="EMBL" id="JAACJP010000013">
    <property type="protein sequence ID" value="KAF5380395.1"/>
    <property type="molecule type" value="Genomic_DNA"/>
</dbReference>
<dbReference type="Proteomes" id="UP000565441">
    <property type="component" value="Unassembled WGS sequence"/>
</dbReference>